<feature type="compositionally biased region" description="Polar residues" evidence="2">
    <location>
        <begin position="550"/>
        <end position="561"/>
    </location>
</feature>
<evidence type="ECO:0000256" key="2">
    <source>
        <dbReference type="SAM" id="MobiDB-lite"/>
    </source>
</evidence>
<dbReference type="InParanoid" id="K3X577"/>
<dbReference type="EnsemblProtists" id="PYU1_T012376">
    <property type="protein sequence ID" value="PYU1_T012376"/>
    <property type="gene ID" value="PYU1_G012350"/>
</dbReference>
<dbReference type="InterPro" id="IPR041489">
    <property type="entry name" value="PDZ_6"/>
</dbReference>
<comment type="similarity">
    <text evidence="1">Belongs to the TUB family.</text>
</comment>
<protein>
    <recommendedName>
        <fullName evidence="3">PDZ domain-containing protein</fullName>
    </recommendedName>
</protein>
<dbReference type="Gene3D" id="3.20.90.10">
    <property type="entry name" value="Tubby Protein, Chain A"/>
    <property type="match status" value="1"/>
</dbReference>
<dbReference type="Pfam" id="PF01167">
    <property type="entry name" value="Tub"/>
    <property type="match status" value="1"/>
</dbReference>
<accession>K3X577</accession>
<dbReference type="STRING" id="431595.K3X577"/>
<dbReference type="AlphaFoldDB" id="K3X577"/>
<reference evidence="4" key="3">
    <citation type="submission" date="2015-02" db="UniProtKB">
        <authorList>
            <consortium name="EnsemblProtists"/>
        </authorList>
    </citation>
    <scope>IDENTIFICATION</scope>
    <source>
        <strain evidence="4">DAOM BR144</strain>
    </source>
</reference>
<evidence type="ECO:0000259" key="3">
    <source>
        <dbReference type="SMART" id="SM00228"/>
    </source>
</evidence>
<evidence type="ECO:0000256" key="1">
    <source>
        <dbReference type="ARBA" id="ARBA00007129"/>
    </source>
</evidence>
<dbReference type="PANTHER" id="PTHR16517:SF7">
    <property type="entry name" value="PROTEIN KING TUBBY"/>
    <property type="match status" value="1"/>
</dbReference>
<dbReference type="OMA" id="SCLEMNF"/>
<feature type="region of interest" description="Disordered" evidence="2">
    <location>
        <begin position="137"/>
        <end position="238"/>
    </location>
</feature>
<evidence type="ECO:0000313" key="4">
    <source>
        <dbReference type="EnsemblProtists" id="PYU1_T012376"/>
    </source>
</evidence>
<dbReference type="SUPFAM" id="SSF50156">
    <property type="entry name" value="PDZ domain-like"/>
    <property type="match status" value="1"/>
</dbReference>
<dbReference type="Pfam" id="PF17820">
    <property type="entry name" value="PDZ_6"/>
    <property type="match status" value="1"/>
</dbReference>
<reference evidence="5" key="1">
    <citation type="journal article" date="2010" name="Genome Biol.">
        <title>Genome sequence of the necrotrophic plant pathogen Pythium ultimum reveals original pathogenicity mechanisms and effector repertoire.</title>
        <authorList>
            <person name="Levesque C.A."/>
            <person name="Brouwer H."/>
            <person name="Cano L."/>
            <person name="Hamilton J.P."/>
            <person name="Holt C."/>
            <person name="Huitema E."/>
            <person name="Raffaele S."/>
            <person name="Robideau G.P."/>
            <person name="Thines M."/>
            <person name="Win J."/>
            <person name="Zerillo M.M."/>
            <person name="Beakes G.W."/>
            <person name="Boore J.L."/>
            <person name="Busam D."/>
            <person name="Dumas B."/>
            <person name="Ferriera S."/>
            <person name="Fuerstenberg S.I."/>
            <person name="Gachon C.M."/>
            <person name="Gaulin E."/>
            <person name="Govers F."/>
            <person name="Grenville-Briggs L."/>
            <person name="Horner N."/>
            <person name="Hostetler J."/>
            <person name="Jiang R.H."/>
            <person name="Johnson J."/>
            <person name="Krajaejun T."/>
            <person name="Lin H."/>
            <person name="Meijer H.J."/>
            <person name="Moore B."/>
            <person name="Morris P."/>
            <person name="Phuntmart V."/>
            <person name="Puiu D."/>
            <person name="Shetty J."/>
            <person name="Stajich J.E."/>
            <person name="Tripathy S."/>
            <person name="Wawra S."/>
            <person name="van West P."/>
            <person name="Whitty B.R."/>
            <person name="Coutinho P.M."/>
            <person name="Henrissat B."/>
            <person name="Martin F."/>
            <person name="Thomas P.D."/>
            <person name="Tyler B.M."/>
            <person name="De Vries R.P."/>
            <person name="Kamoun S."/>
            <person name="Yandell M."/>
            <person name="Tisserat N."/>
            <person name="Buell C.R."/>
        </authorList>
    </citation>
    <scope>NUCLEOTIDE SEQUENCE</scope>
    <source>
        <strain evidence="5">DAOM:BR144</strain>
    </source>
</reference>
<feature type="compositionally biased region" description="Polar residues" evidence="2">
    <location>
        <begin position="146"/>
        <end position="162"/>
    </location>
</feature>
<feature type="region of interest" description="Disordered" evidence="2">
    <location>
        <begin position="260"/>
        <end position="279"/>
    </location>
</feature>
<dbReference type="Gene3D" id="2.30.42.10">
    <property type="match status" value="1"/>
</dbReference>
<feature type="region of interest" description="Disordered" evidence="2">
    <location>
        <begin position="15"/>
        <end position="43"/>
    </location>
</feature>
<keyword evidence="5" id="KW-1185">Reference proteome</keyword>
<dbReference type="HOGENOM" id="CLU_409112_0_0_1"/>
<evidence type="ECO:0000313" key="5">
    <source>
        <dbReference type="Proteomes" id="UP000019132"/>
    </source>
</evidence>
<name>K3X577_GLOUD</name>
<dbReference type="SMART" id="SM00228">
    <property type="entry name" value="PDZ"/>
    <property type="match status" value="1"/>
</dbReference>
<dbReference type="InterPro" id="IPR025659">
    <property type="entry name" value="Tubby-like_C"/>
</dbReference>
<dbReference type="InterPro" id="IPR036034">
    <property type="entry name" value="PDZ_sf"/>
</dbReference>
<dbReference type="InterPro" id="IPR001478">
    <property type="entry name" value="PDZ"/>
</dbReference>
<dbReference type="PRINTS" id="PR01573">
    <property type="entry name" value="SUPERTUBBY"/>
</dbReference>
<dbReference type="PANTHER" id="PTHR16517">
    <property type="entry name" value="TUBBY-RELATED"/>
    <property type="match status" value="1"/>
</dbReference>
<feature type="region of interest" description="Disordered" evidence="2">
    <location>
        <begin position="542"/>
        <end position="561"/>
    </location>
</feature>
<dbReference type="EMBL" id="GL376608">
    <property type="status" value="NOT_ANNOTATED_CDS"/>
    <property type="molecule type" value="Genomic_DNA"/>
</dbReference>
<sequence length="759" mass="84867">MSFFTNNAYASFHQHLPPPMNSLEGKATVTTSPTKKTRSSPRKQLLIGQFTDRMDNSSFTSTSSTMSTISEFDPLSPLNLARAADPWHGNSLFTPNSYYSGENDMGAAASLKVFASDQTTDDLDDEEWGEFMNFSSVKDREEEAQRAQSQDPQTSSVSNNSVTRRHANKASMRHEDRGRHSSGWQRLPRANSRESDDVNDEMDDDHDKYKAIPYSKAPPLPQYRSYSQGRRPNLPGAPAPESFASAILSRLSSFGSLSSLNLNDSPRPSPRSSLTTRLFSGNEETFTTRGYDAYDVTFEKGPIGLELETDWYGRQAVVRGFKPVGGNYEEGPAKRCGIIRVGDVLTAINGASCLEMNFQDTLARLRAVSKGKHVLHFKSLEAAGDLSMYNNDLDIIQAKKFIHEHKEKFYRQPPASANNELIYGCIERIRGETVTAFNFHREDTGEFLMACSCVNEGTGVFLFHTLQDSHLRDFKDLPQNEDSAVYLGQMAPNFLGTEFTVLDHQQKRCNELGFLVYSSNVMGRVPNFLKCVFPRQPPVIDGDEADANDDSTTASGAISSGMGSNSASFNVHNTMMDRNGNISERYKKLKQSRTLSIVERLRHFSLDDLETSLEYAGGSIDAIWHDEDDHDGCARSMRMKNSRSTSARDMLTPYGAVEQNDYQCDLLTFETKKPAWNDELGAWTLNFHGRVKLASKKNFLLVPEQGNEQMETEFADERVYLRFGKVSKTRFSLDYQAPISPLLAVAIVCSSFAHKIAVT</sequence>
<dbReference type="VEuPathDB" id="FungiDB:PYU1_G012350"/>
<feature type="compositionally biased region" description="Low complexity" evidence="2">
    <location>
        <begin position="260"/>
        <end position="278"/>
    </location>
</feature>
<feature type="domain" description="PDZ" evidence="3">
    <location>
        <begin position="301"/>
        <end position="381"/>
    </location>
</feature>
<proteinExistence type="inferred from homology"/>
<dbReference type="SUPFAM" id="SSF54518">
    <property type="entry name" value="Tubby C-terminal domain-like"/>
    <property type="match status" value="1"/>
</dbReference>
<dbReference type="InterPro" id="IPR000007">
    <property type="entry name" value="Tubby_C"/>
</dbReference>
<dbReference type="eggNOG" id="KOG2502">
    <property type="taxonomic scope" value="Eukaryota"/>
</dbReference>
<reference evidence="5" key="2">
    <citation type="submission" date="2010-04" db="EMBL/GenBank/DDBJ databases">
        <authorList>
            <person name="Buell R."/>
            <person name="Hamilton J."/>
            <person name="Hostetler J."/>
        </authorList>
    </citation>
    <scope>NUCLEOTIDE SEQUENCE [LARGE SCALE GENOMIC DNA]</scope>
    <source>
        <strain evidence="5">DAOM:BR144</strain>
    </source>
</reference>
<organism evidence="4 5">
    <name type="scientific">Globisporangium ultimum (strain ATCC 200006 / CBS 805.95 / DAOM BR144)</name>
    <name type="common">Pythium ultimum</name>
    <dbReference type="NCBI Taxonomy" id="431595"/>
    <lineage>
        <taxon>Eukaryota</taxon>
        <taxon>Sar</taxon>
        <taxon>Stramenopiles</taxon>
        <taxon>Oomycota</taxon>
        <taxon>Peronosporomycetes</taxon>
        <taxon>Pythiales</taxon>
        <taxon>Pythiaceae</taxon>
        <taxon>Globisporangium</taxon>
    </lineage>
</organism>
<dbReference type="Proteomes" id="UP000019132">
    <property type="component" value="Unassembled WGS sequence"/>
</dbReference>